<reference evidence="3" key="1">
    <citation type="journal article" date="2017" name="Nat. Microbiol.">
        <title>Global analysis of biosynthetic gene clusters reveals vast potential of secondary metabolite production in Penicillium species.</title>
        <authorList>
            <person name="Nielsen J.C."/>
            <person name="Grijseels S."/>
            <person name="Prigent S."/>
            <person name="Ji B."/>
            <person name="Dainat J."/>
            <person name="Nielsen K.F."/>
            <person name="Frisvad J.C."/>
            <person name="Workman M."/>
            <person name="Nielsen J."/>
        </authorList>
    </citation>
    <scope>NUCLEOTIDE SEQUENCE [LARGE SCALE GENOMIC DNA]</scope>
    <source>
        <strain evidence="3">IBT 29486</strain>
    </source>
</reference>
<keyword evidence="3" id="KW-1185">Reference proteome</keyword>
<proteinExistence type="predicted"/>
<feature type="transmembrane region" description="Helical" evidence="1">
    <location>
        <begin position="36"/>
        <end position="69"/>
    </location>
</feature>
<evidence type="ECO:0000313" key="2">
    <source>
        <dbReference type="EMBL" id="OQE07107.1"/>
    </source>
</evidence>
<name>A0A1V6RZ94_9EURO</name>
<dbReference type="OrthoDB" id="4365116at2759"/>
<comment type="caution">
    <text evidence="2">The sequence shown here is derived from an EMBL/GenBank/DDBJ whole genome shotgun (WGS) entry which is preliminary data.</text>
</comment>
<keyword evidence="1" id="KW-0812">Transmembrane</keyword>
<evidence type="ECO:0000313" key="3">
    <source>
        <dbReference type="Proteomes" id="UP000191518"/>
    </source>
</evidence>
<dbReference type="Proteomes" id="UP000191518">
    <property type="component" value="Unassembled WGS sequence"/>
</dbReference>
<keyword evidence="1" id="KW-1133">Transmembrane helix</keyword>
<protein>
    <submittedName>
        <fullName evidence="2">Uncharacterized protein</fullName>
    </submittedName>
</protein>
<accession>A0A1V6RZ94</accession>
<dbReference type="EMBL" id="MDYP01000015">
    <property type="protein sequence ID" value="OQE07107.1"/>
    <property type="molecule type" value="Genomic_DNA"/>
</dbReference>
<gene>
    <name evidence="2" type="ORF">PENVUL_c015G10148</name>
</gene>
<evidence type="ECO:0000256" key="1">
    <source>
        <dbReference type="SAM" id="Phobius"/>
    </source>
</evidence>
<organism evidence="2 3">
    <name type="scientific">Penicillium vulpinum</name>
    <dbReference type="NCBI Taxonomy" id="29845"/>
    <lineage>
        <taxon>Eukaryota</taxon>
        <taxon>Fungi</taxon>
        <taxon>Dikarya</taxon>
        <taxon>Ascomycota</taxon>
        <taxon>Pezizomycotina</taxon>
        <taxon>Eurotiomycetes</taxon>
        <taxon>Eurotiomycetidae</taxon>
        <taxon>Eurotiales</taxon>
        <taxon>Aspergillaceae</taxon>
        <taxon>Penicillium</taxon>
    </lineage>
</organism>
<dbReference type="AlphaFoldDB" id="A0A1V6RZ94"/>
<sequence length="102" mass="11018">MEQAGQDFYGGGFNDWPILLRPLCGTLTLVMGTAKFIFYILLPLIATGAILFGIVALIIYVIGALISLIPGKGKDGTRKKSDDDKKARGGVERRLEAGEFKS</sequence>
<keyword evidence="1" id="KW-0472">Membrane</keyword>